<accession>A0A0G4ITK1</accession>
<dbReference type="PANTHER" id="PTHR10032:SF272">
    <property type="entry name" value="OVO-LIKE ZINC FINGER 1A-RELATED"/>
    <property type="match status" value="1"/>
</dbReference>
<dbReference type="Gene3D" id="3.30.160.60">
    <property type="entry name" value="Classic Zinc Finger"/>
    <property type="match status" value="3"/>
</dbReference>
<evidence type="ECO:0000256" key="9">
    <source>
        <dbReference type="ARBA" id="ARBA00023163"/>
    </source>
</evidence>
<evidence type="ECO:0000256" key="7">
    <source>
        <dbReference type="ARBA" id="ARBA00023015"/>
    </source>
</evidence>
<evidence type="ECO:0000256" key="8">
    <source>
        <dbReference type="ARBA" id="ARBA00023125"/>
    </source>
</evidence>
<dbReference type="STRING" id="37360.A0A0G4ITK1"/>
<evidence type="ECO:0000313" key="13">
    <source>
        <dbReference type="EMBL" id="CEO98618.1"/>
    </source>
</evidence>
<dbReference type="InterPro" id="IPR027756">
    <property type="entry name" value="Ovo-like"/>
</dbReference>
<organism evidence="13 15">
    <name type="scientific">Plasmodiophora brassicae</name>
    <name type="common">Clubroot disease agent</name>
    <dbReference type="NCBI Taxonomy" id="37360"/>
    <lineage>
        <taxon>Eukaryota</taxon>
        <taxon>Sar</taxon>
        <taxon>Rhizaria</taxon>
        <taxon>Endomyxa</taxon>
        <taxon>Phytomyxea</taxon>
        <taxon>Plasmodiophorida</taxon>
        <taxon>Plasmodiophoridae</taxon>
        <taxon>Plasmodiophora</taxon>
    </lineage>
</organism>
<dbReference type="GO" id="GO:0008270">
    <property type="term" value="F:zinc ion binding"/>
    <property type="evidence" value="ECO:0007669"/>
    <property type="project" value="UniProtKB-KW"/>
</dbReference>
<evidence type="ECO:0000256" key="6">
    <source>
        <dbReference type="ARBA" id="ARBA00022833"/>
    </source>
</evidence>
<keyword evidence="8" id="KW-0238">DNA-binding</keyword>
<dbReference type="AlphaFoldDB" id="A0A0G4ITK1"/>
<keyword evidence="4" id="KW-0677">Repeat</keyword>
<dbReference type="FunFam" id="3.30.160.60:FF:000325">
    <property type="entry name" value="ZFP90 zinc finger protein"/>
    <property type="match status" value="1"/>
</dbReference>
<reference evidence="14 16" key="2">
    <citation type="submission" date="2018-03" db="EMBL/GenBank/DDBJ databases">
        <authorList>
            <person name="Fogelqvist J."/>
        </authorList>
    </citation>
    <scope>NUCLEOTIDE SEQUENCE [LARGE SCALE GENOMIC DNA]</scope>
</reference>
<keyword evidence="7" id="KW-0805">Transcription regulation</keyword>
<dbReference type="GO" id="GO:0000978">
    <property type="term" value="F:RNA polymerase II cis-regulatory region sequence-specific DNA binding"/>
    <property type="evidence" value="ECO:0007669"/>
    <property type="project" value="TreeGrafter"/>
</dbReference>
<dbReference type="EMBL" id="OVEO01000015">
    <property type="protein sequence ID" value="SPR00752.1"/>
    <property type="molecule type" value="Genomic_DNA"/>
</dbReference>
<dbReference type="Pfam" id="PF00096">
    <property type="entry name" value="zf-C2H2"/>
    <property type="match status" value="4"/>
</dbReference>
<evidence type="ECO:0000259" key="12">
    <source>
        <dbReference type="PROSITE" id="PS50157"/>
    </source>
</evidence>
<dbReference type="GO" id="GO:0000981">
    <property type="term" value="F:DNA-binding transcription factor activity, RNA polymerase II-specific"/>
    <property type="evidence" value="ECO:0007669"/>
    <property type="project" value="TreeGrafter"/>
</dbReference>
<evidence type="ECO:0000313" key="15">
    <source>
        <dbReference type="Proteomes" id="UP000039324"/>
    </source>
</evidence>
<keyword evidence="5 11" id="KW-0863">Zinc-finger</keyword>
<dbReference type="FunFam" id="3.30.160.60:FF:000645">
    <property type="entry name" value="Zinc finger and BTB domain containing 40"/>
    <property type="match status" value="1"/>
</dbReference>
<keyword evidence="9" id="KW-0804">Transcription</keyword>
<evidence type="ECO:0000256" key="3">
    <source>
        <dbReference type="ARBA" id="ARBA00022723"/>
    </source>
</evidence>
<sequence length="417" mass="45372">MMPVVVPTLPIAPEPMRVYAAGVRSPAAGVASPTVHDGSHSCKLCGKKFQTSVLLRGHLQQNHGHELPYQCHVCSKKFFWSGSLSRHLRIHSGTKPYSCSICNKSFTQSGTLQRHTRTHTGEKPYECKLCWRKFSTNSNLSQHMKTHRKNGDRQLPRDGVVVTLPTSMATSLTGKNVSLRHVVGGSSSGWHDGKGSTIRVITASGGASAGSKDDNGTCTPPYPRGASVGDLSDDVNEEFDSVDDEESSIETEREEMAIQGGIGGLLQMAKAATLNSPVLNGQCDVQITHLRYDQDEEAIVAQQLQNLGRGQQLQQSVPPPPAIPTIHYAVHCRQRPVQHQRIEVPQFINSPTSNCFAPNLQSGGTPGTFQMRIRPCSPDSPQVCESEMFLRRREAAEKMFKGSPSHSAFAAAVSLSK</sequence>
<comment type="subcellular location">
    <subcellularLocation>
        <location evidence="1">Nucleus</location>
    </subcellularLocation>
</comment>
<dbReference type="GO" id="GO:0005634">
    <property type="term" value="C:nucleus"/>
    <property type="evidence" value="ECO:0007669"/>
    <property type="project" value="UniProtKB-SubCell"/>
</dbReference>
<geneLocation type="mitochondrion" evidence="14"/>
<evidence type="ECO:0000256" key="5">
    <source>
        <dbReference type="ARBA" id="ARBA00022771"/>
    </source>
</evidence>
<comment type="similarity">
    <text evidence="2">Belongs to the krueppel C2H2-type zinc-finger protein family.</text>
</comment>
<dbReference type="SMART" id="SM00355">
    <property type="entry name" value="ZnF_C2H2"/>
    <property type="match status" value="4"/>
</dbReference>
<keyword evidence="6" id="KW-0862">Zinc</keyword>
<name>A0A0G4ITK1_PLABS</name>
<keyword evidence="3" id="KW-0479">Metal-binding</keyword>
<proteinExistence type="inferred from homology"/>
<evidence type="ECO:0000313" key="16">
    <source>
        <dbReference type="Proteomes" id="UP000290189"/>
    </source>
</evidence>
<gene>
    <name evidence="13" type="ORF">PBRA_006732</name>
    <name evidence="14" type="ORF">PLBR_LOCUS7967</name>
</gene>
<evidence type="ECO:0000256" key="4">
    <source>
        <dbReference type="ARBA" id="ARBA00022737"/>
    </source>
</evidence>
<dbReference type="OrthoDB" id="6365676at2759"/>
<keyword evidence="15" id="KW-1185">Reference proteome</keyword>
<evidence type="ECO:0000313" key="14">
    <source>
        <dbReference type="EMBL" id="SPR00752.1"/>
    </source>
</evidence>
<keyword evidence="14" id="KW-0496">Mitochondrion</keyword>
<evidence type="ECO:0000256" key="11">
    <source>
        <dbReference type="PROSITE-ProRule" id="PRU00042"/>
    </source>
</evidence>
<feature type="domain" description="C2H2-type" evidence="12">
    <location>
        <begin position="97"/>
        <end position="124"/>
    </location>
</feature>
<dbReference type="PANTHER" id="PTHR10032">
    <property type="entry name" value="ZINC FINGER PROTEIN WITH KRAB AND SCAN DOMAINS"/>
    <property type="match status" value="1"/>
</dbReference>
<feature type="domain" description="C2H2-type" evidence="12">
    <location>
        <begin position="40"/>
        <end position="68"/>
    </location>
</feature>
<dbReference type="PROSITE" id="PS00028">
    <property type="entry name" value="ZINC_FINGER_C2H2_1"/>
    <property type="match status" value="4"/>
</dbReference>
<dbReference type="InterPro" id="IPR036236">
    <property type="entry name" value="Znf_C2H2_sf"/>
</dbReference>
<dbReference type="InterPro" id="IPR013087">
    <property type="entry name" value="Znf_C2H2_type"/>
</dbReference>
<dbReference type="SUPFAM" id="SSF57667">
    <property type="entry name" value="beta-beta-alpha zinc fingers"/>
    <property type="match status" value="2"/>
</dbReference>
<evidence type="ECO:0000256" key="10">
    <source>
        <dbReference type="ARBA" id="ARBA00023242"/>
    </source>
</evidence>
<dbReference type="Proteomes" id="UP000290189">
    <property type="component" value="Unassembled WGS sequence"/>
</dbReference>
<dbReference type="PROSITE" id="PS50157">
    <property type="entry name" value="ZINC_FINGER_C2H2_2"/>
    <property type="match status" value="4"/>
</dbReference>
<protein>
    <recommendedName>
        <fullName evidence="12">C2H2-type domain-containing protein</fullName>
    </recommendedName>
</protein>
<feature type="domain" description="C2H2-type" evidence="12">
    <location>
        <begin position="125"/>
        <end position="152"/>
    </location>
</feature>
<evidence type="ECO:0000256" key="1">
    <source>
        <dbReference type="ARBA" id="ARBA00004123"/>
    </source>
</evidence>
<dbReference type="Proteomes" id="UP000039324">
    <property type="component" value="Unassembled WGS sequence"/>
</dbReference>
<dbReference type="EMBL" id="CDSF01000086">
    <property type="protein sequence ID" value="CEO98618.1"/>
    <property type="molecule type" value="Genomic_DNA"/>
</dbReference>
<evidence type="ECO:0000256" key="2">
    <source>
        <dbReference type="ARBA" id="ARBA00006991"/>
    </source>
</evidence>
<feature type="domain" description="C2H2-type" evidence="12">
    <location>
        <begin position="69"/>
        <end position="96"/>
    </location>
</feature>
<keyword evidence="10" id="KW-0539">Nucleus</keyword>
<dbReference type="FunFam" id="3.30.160.60:FF:001506">
    <property type="entry name" value="Zinc finger protein"/>
    <property type="match status" value="1"/>
</dbReference>
<reference evidence="13 15" key="1">
    <citation type="submission" date="2015-02" db="EMBL/GenBank/DDBJ databases">
        <authorList>
            <person name="Chooi Y.-H."/>
        </authorList>
    </citation>
    <scope>NUCLEOTIDE SEQUENCE [LARGE SCALE GENOMIC DNA]</scope>
    <source>
        <strain evidence="13">E3</strain>
    </source>
</reference>